<dbReference type="InterPro" id="IPR036866">
    <property type="entry name" value="RibonucZ/Hydroxyglut_hydro"/>
</dbReference>
<evidence type="ECO:0008006" key="3">
    <source>
        <dbReference type="Google" id="ProtNLM"/>
    </source>
</evidence>
<sequence>MHAVDLLPVENAEQDGGKSGDAIVVEFPFESEARQAVMIIDGGRTYTSDQLIDHVREHCRTSVVDLMICTHPDADHLNGLTRVVEELRVRELMIHLPFNHHEDISEFSNLEALLGLIKTAIAQGTDITEPFTGLTRFAGQLEILGPSLEYYQELLFEQLGADNHIIASAEVMFKRAKSKLKEILSHVPLETLDNLGQTSARNNSSVITLLRADQKRMLFTGDAGITALEHAAQRYEATVGPFSSMPISMFQVPHHGSRRNLGPAILDRILGPKESPYAKYTAVISSAKVDEDHPSPKIVNALLRRGCSVIATEGNTISYGDGWKSRTGWTPIQSLQYSAEDDDD</sequence>
<dbReference type="EMBL" id="BONF01000028">
    <property type="protein sequence ID" value="GIF83352.1"/>
    <property type="molecule type" value="Genomic_DNA"/>
</dbReference>
<accession>A0A8J3NJS3</accession>
<comment type="caution">
    <text evidence="1">The sequence shown here is derived from an EMBL/GenBank/DDBJ whole genome shotgun (WGS) entry which is preliminary data.</text>
</comment>
<organism evidence="1 2">
    <name type="scientific">Catellatospora bangladeshensis</name>
    <dbReference type="NCBI Taxonomy" id="310355"/>
    <lineage>
        <taxon>Bacteria</taxon>
        <taxon>Bacillati</taxon>
        <taxon>Actinomycetota</taxon>
        <taxon>Actinomycetes</taxon>
        <taxon>Micromonosporales</taxon>
        <taxon>Micromonosporaceae</taxon>
        <taxon>Catellatospora</taxon>
    </lineage>
</organism>
<reference evidence="1 2" key="1">
    <citation type="submission" date="2021-01" db="EMBL/GenBank/DDBJ databases">
        <title>Whole genome shotgun sequence of Catellatospora bangladeshensis NBRC 107357.</title>
        <authorList>
            <person name="Komaki H."/>
            <person name="Tamura T."/>
        </authorList>
    </citation>
    <scope>NUCLEOTIDE SEQUENCE [LARGE SCALE GENOMIC DNA]</scope>
    <source>
        <strain evidence="1 2">NBRC 107357</strain>
    </source>
</reference>
<keyword evidence="2" id="KW-1185">Reference proteome</keyword>
<name>A0A8J3NJS3_9ACTN</name>
<protein>
    <recommendedName>
        <fullName evidence="3">Metallo-beta-lactamase domain-containing protein</fullName>
    </recommendedName>
</protein>
<dbReference type="Gene3D" id="3.60.15.10">
    <property type="entry name" value="Ribonuclease Z/Hydroxyacylglutathione hydrolase-like"/>
    <property type="match status" value="1"/>
</dbReference>
<gene>
    <name evidence="1" type="ORF">Cba03nite_47010</name>
</gene>
<dbReference type="AlphaFoldDB" id="A0A8J3NJS3"/>
<proteinExistence type="predicted"/>
<evidence type="ECO:0000313" key="1">
    <source>
        <dbReference type="EMBL" id="GIF83352.1"/>
    </source>
</evidence>
<dbReference type="SUPFAM" id="SSF56281">
    <property type="entry name" value="Metallo-hydrolase/oxidoreductase"/>
    <property type="match status" value="1"/>
</dbReference>
<dbReference type="Proteomes" id="UP000601223">
    <property type="component" value="Unassembled WGS sequence"/>
</dbReference>
<evidence type="ECO:0000313" key="2">
    <source>
        <dbReference type="Proteomes" id="UP000601223"/>
    </source>
</evidence>
<dbReference type="PANTHER" id="PTHR30619:SF1">
    <property type="entry name" value="RECOMBINATION PROTEIN 2"/>
    <property type="match status" value="1"/>
</dbReference>
<dbReference type="InterPro" id="IPR052159">
    <property type="entry name" value="Competence_DNA_uptake"/>
</dbReference>
<dbReference type="PANTHER" id="PTHR30619">
    <property type="entry name" value="DNA INTERNALIZATION/COMPETENCE PROTEIN COMEC/REC2"/>
    <property type="match status" value="1"/>
</dbReference>